<gene>
    <name evidence="10" type="ORF">METZ01_LOCUS59785</name>
</gene>
<feature type="transmembrane region" description="Helical" evidence="7">
    <location>
        <begin position="322"/>
        <end position="341"/>
    </location>
</feature>
<keyword evidence="7" id="KW-1133">Transmembrane helix</keyword>
<evidence type="ECO:0000259" key="9">
    <source>
        <dbReference type="PROSITE" id="PS51178"/>
    </source>
</evidence>
<dbReference type="GO" id="GO:0004674">
    <property type="term" value="F:protein serine/threonine kinase activity"/>
    <property type="evidence" value="ECO:0007669"/>
    <property type="project" value="UniProtKB-KW"/>
</dbReference>
<keyword evidence="7" id="KW-0812">Transmembrane</keyword>
<dbReference type="InterPro" id="IPR011009">
    <property type="entry name" value="Kinase-like_dom_sf"/>
</dbReference>
<reference evidence="10" key="1">
    <citation type="submission" date="2018-05" db="EMBL/GenBank/DDBJ databases">
        <authorList>
            <person name="Lanie J.A."/>
            <person name="Ng W.-L."/>
            <person name="Kazmierczak K.M."/>
            <person name="Andrzejewski T.M."/>
            <person name="Davidsen T.M."/>
            <person name="Wayne K.J."/>
            <person name="Tettelin H."/>
            <person name="Glass J.I."/>
            <person name="Rusch D."/>
            <person name="Podicherti R."/>
            <person name="Tsui H.-C.T."/>
            <person name="Winkler M.E."/>
        </authorList>
    </citation>
    <scope>NUCLEOTIDE SEQUENCE</scope>
</reference>
<dbReference type="Pfam" id="PF03793">
    <property type="entry name" value="PASTA"/>
    <property type="match status" value="4"/>
</dbReference>
<feature type="compositionally biased region" description="Pro residues" evidence="6">
    <location>
        <begin position="293"/>
        <end position="302"/>
    </location>
</feature>
<dbReference type="InterPro" id="IPR008271">
    <property type="entry name" value="Ser/Thr_kinase_AS"/>
</dbReference>
<keyword evidence="4" id="KW-0418">Kinase</keyword>
<dbReference type="AlphaFoldDB" id="A0A381SUF6"/>
<dbReference type="FunFam" id="3.30.200.20:FF:000035">
    <property type="entry name" value="Serine/threonine protein kinase Stk1"/>
    <property type="match status" value="1"/>
</dbReference>
<feature type="region of interest" description="Disordered" evidence="6">
    <location>
        <begin position="286"/>
        <end position="313"/>
    </location>
</feature>
<keyword evidence="5" id="KW-0067">ATP-binding</keyword>
<feature type="domain" description="PASTA" evidence="9">
    <location>
        <begin position="359"/>
        <end position="425"/>
    </location>
</feature>
<feature type="domain" description="PASTA" evidence="9">
    <location>
        <begin position="426"/>
        <end position="492"/>
    </location>
</feature>
<keyword evidence="3" id="KW-0547">Nucleotide-binding</keyword>
<dbReference type="CDD" id="cd14014">
    <property type="entry name" value="STKc_PknB_like"/>
    <property type="match status" value="1"/>
</dbReference>
<feature type="domain" description="Protein kinase" evidence="8">
    <location>
        <begin position="16"/>
        <end position="285"/>
    </location>
</feature>
<protein>
    <recommendedName>
        <fullName evidence="11">Non-specific serine/threonine protein kinase</fullName>
    </recommendedName>
</protein>
<dbReference type="PANTHER" id="PTHR43289:SF34">
    <property type="entry name" value="SERINE_THREONINE-PROTEIN KINASE YBDM-RELATED"/>
    <property type="match status" value="1"/>
</dbReference>
<dbReference type="PROSITE" id="PS50011">
    <property type="entry name" value="PROTEIN_KINASE_DOM"/>
    <property type="match status" value="1"/>
</dbReference>
<dbReference type="SMART" id="SM00740">
    <property type="entry name" value="PASTA"/>
    <property type="match status" value="4"/>
</dbReference>
<evidence type="ECO:0000256" key="5">
    <source>
        <dbReference type="ARBA" id="ARBA00022840"/>
    </source>
</evidence>
<dbReference type="Gene3D" id="3.30.200.20">
    <property type="entry name" value="Phosphorylase Kinase, domain 1"/>
    <property type="match status" value="1"/>
</dbReference>
<organism evidence="10">
    <name type="scientific">marine metagenome</name>
    <dbReference type="NCBI Taxonomy" id="408172"/>
    <lineage>
        <taxon>unclassified sequences</taxon>
        <taxon>metagenomes</taxon>
        <taxon>ecological metagenomes</taxon>
    </lineage>
</organism>
<evidence type="ECO:0000256" key="2">
    <source>
        <dbReference type="ARBA" id="ARBA00022679"/>
    </source>
</evidence>
<dbReference type="PANTHER" id="PTHR43289">
    <property type="entry name" value="MITOGEN-ACTIVATED PROTEIN KINASE KINASE KINASE 20-RELATED"/>
    <property type="match status" value="1"/>
</dbReference>
<evidence type="ECO:0000259" key="8">
    <source>
        <dbReference type="PROSITE" id="PS50011"/>
    </source>
</evidence>
<sequence length="642" mass="68645">MVAVSTLGPTVFNQRYELHRQIARGGMADVYLARDLLLDRPVAVKVLFDEFSGDSSFVERFRREAQAAANLNHPNIVSVYDWGEEQGTYFIVMEYVEGRSLAEMLRTEGGIHPDRAADIAADIAAALAFAHRNGLVHRDVKPGNVLVAPNGEVKVADFGIATALVGARNDLTQAGSVMGTATYFSPEQAQGRPVDPRSDLYSLGVVLYEMLLGRPPFTGETPVAIAYRHVQDSPQSLRAAGAAVAESLEAITLKLLAKNPVNRYPTAEDLRGDLRRYREGAHDLRATQGIPSPTSPAVPLPAPGVDFGKGTRHRRDDGLRRTALFTVVLVGLLVAFGYLVLEFFDTLGVDGGDDPAPTGVALVEVPTLIGRPVDQARATLRDARLSVQMDYEANSDYPENTVFGQEPRAGTKIEPAETVRLWVSQGTGPMVLLDVLGDQAADATRDLQAMGLKVETVGQEHPVVPDGEVIDQSPDPGIEVAVGARVILFVSTGPAVEEVPDLSNRPVLDAMNIVSKLGWQASTMEERSRTVPIGQVVRTEPPAHSELAPGSTLLIVVSSGLPLVPVPPVEGMRESTAVLALESIDLAVNVRYEPLPAFSPNDGRVISQSPVADLEIDLGTTVTIVVGQAEDPEGADAEDPSG</sequence>
<dbReference type="NCBIfam" id="NF033483">
    <property type="entry name" value="PknB_PASTA_kin"/>
    <property type="match status" value="1"/>
</dbReference>
<evidence type="ECO:0000313" key="10">
    <source>
        <dbReference type="EMBL" id="SVA06931.1"/>
    </source>
</evidence>
<dbReference type="CDD" id="cd06577">
    <property type="entry name" value="PASTA_pknB"/>
    <property type="match status" value="4"/>
</dbReference>
<dbReference type="PROSITE" id="PS00108">
    <property type="entry name" value="PROTEIN_KINASE_ST"/>
    <property type="match status" value="1"/>
</dbReference>
<evidence type="ECO:0000256" key="7">
    <source>
        <dbReference type="SAM" id="Phobius"/>
    </source>
</evidence>
<name>A0A381SUF6_9ZZZZ</name>
<dbReference type="Pfam" id="PF00069">
    <property type="entry name" value="Pkinase"/>
    <property type="match status" value="1"/>
</dbReference>
<dbReference type="GO" id="GO:0005524">
    <property type="term" value="F:ATP binding"/>
    <property type="evidence" value="ECO:0007669"/>
    <property type="project" value="UniProtKB-KW"/>
</dbReference>
<dbReference type="SMART" id="SM00220">
    <property type="entry name" value="S_TKc"/>
    <property type="match status" value="1"/>
</dbReference>
<dbReference type="PROSITE" id="PS51178">
    <property type="entry name" value="PASTA"/>
    <property type="match status" value="3"/>
</dbReference>
<dbReference type="EMBL" id="UINC01003507">
    <property type="protein sequence ID" value="SVA06931.1"/>
    <property type="molecule type" value="Genomic_DNA"/>
</dbReference>
<accession>A0A381SUF6</accession>
<proteinExistence type="predicted"/>
<keyword evidence="2" id="KW-0808">Transferase</keyword>
<dbReference type="InterPro" id="IPR005543">
    <property type="entry name" value="PASTA_dom"/>
</dbReference>
<keyword evidence="7" id="KW-0472">Membrane</keyword>
<evidence type="ECO:0000256" key="1">
    <source>
        <dbReference type="ARBA" id="ARBA00022527"/>
    </source>
</evidence>
<evidence type="ECO:0008006" key="11">
    <source>
        <dbReference type="Google" id="ProtNLM"/>
    </source>
</evidence>
<keyword evidence="1" id="KW-0723">Serine/threonine-protein kinase</keyword>
<dbReference type="SUPFAM" id="SSF56112">
    <property type="entry name" value="Protein kinase-like (PK-like)"/>
    <property type="match status" value="1"/>
</dbReference>
<evidence type="ECO:0000256" key="6">
    <source>
        <dbReference type="SAM" id="MobiDB-lite"/>
    </source>
</evidence>
<evidence type="ECO:0000256" key="3">
    <source>
        <dbReference type="ARBA" id="ARBA00022741"/>
    </source>
</evidence>
<dbReference type="Gene3D" id="1.10.510.10">
    <property type="entry name" value="Transferase(Phosphotransferase) domain 1"/>
    <property type="match status" value="1"/>
</dbReference>
<dbReference type="InterPro" id="IPR000719">
    <property type="entry name" value="Prot_kinase_dom"/>
</dbReference>
<evidence type="ECO:0000256" key="4">
    <source>
        <dbReference type="ARBA" id="ARBA00022777"/>
    </source>
</evidence>
<feature type="domain" description="PASTA" evidence="9">
    <location>
        <begin position="493"/>
        <end position="559"/>
    </location>
</feature>
<dbReference type="Gene3D" id="3.30.10.20">
    <property type="match status" value="4"/>
</dbReference>
<dbReference type="FunFam" id="1.10.510.10:FF:000021">
    <property type="entry name" value="Serine/threonine protein kinase"/>
    <property type="match status" value="1"/>
</dbReference>